<dbReference type="AlphaFoldDB" id="A0A0C3FA79"/>
<proteinExistence type="predicted"/>
<feature type="region of interest" description="Disordered" evidence="1">
    <location>
        <begin position="145"/>
        <end position="166"/>
    </location>
</feature>
<dbReference type="OrthoDB" id="4062651at2759"/>
<dbReference type="Proteomes" id="UP000054166">
    <property type="component" value="Unassembled WGS sequence"/>
</dbReference>
<feature type="domain" description="Protein kinase" evidence="2">
    <location>
        <begin position="1"/>
        <end position="122"/>
    </location>
</feature>
<dbReference type="Gene3D" id="1.10.510.10">
    <property type="entry name" value="Transferase(Phosphotransferase) domain 1"/>
    <property type="match status" value="1"/>
</dbReference>
<accession>A0A0C3FA79</accession>
<evidence type="ECO:0000256" key="1">
    <source>
        <dbReference type="SAM" id="MobiDB-lite"/>
    </source>
</evidence>
<dbReference type="PROSITE" id="PS50011">
    <property type="entry name" value="PROTEIN_KINASE_DOM"/>
    <property type="match status" value="1"/>
</dbReference>
<dbReference type="GO" id="GO:0005524">
    <property type="term" value="F:ATP binding"/>
    <property type="evidence" value="ECO:0007669"/>
    <property type="project" value="InterPro"/>
</dbReference>
<dbReference type="EMBL" id="KN833033">
    <property type="protein sequence ID" value="KIM76606.1"/>
    <property type="molecule type" value="Genomic_DNA"/>
</dbReference>
<dbReference type="GO" id="GO:0004672">
    <property type="term" value="F:protein kinase activity"/>
    <property type="evidence" value="ECO:0007669"/>
    <property type="project" value="InterPro"/>
</dbReference>
<feature type="region of interest" description="Disordered" evidence="1">
    <location>
        <begin position="191"/>
        <end position="215"/>
    </location>
</feature>
<dbReference type="InterPro" id="IPR000719">
    <property type="entry name" value="Prot_kinase_dom"/>
</dbReference>
<dbReference type="STRING" id="765440.A0A0C3FA79"/>
<evidence type="ECO:0000313" key="4">
    <source>
        <dbReference type="Proteomes" id="UP000054166"/>
    </source>
</evidence>
<dbReference type="HOGENOM" id="CLU_1283693_0_0_1"/>
<reference evidence="4" key="2">
    <citation type="submission" date="2015-01" db="EMBL/GenBank/DDBJ databases">
        <title>Evolutionary Origins and Diversification of the Mycorrhizal Mutualists.</title>
        <authorList>
            <consortium name="DOE Joint Genome Institute"/>
            <consortium name="Mycorrhizal Genomics Consortium"/>
            <person name="Kohler A."/>
            <person name="Kuo A."/>
            <person name="Nagy L.G."/>
            <person name="Floudas D."/>
            <person name="Copeland A."/>
            <person name="Barry K.W."/>
            <person name="Cichocki N."/>
            <person name="Veneault-Fourrey C."/>
            <person name="LaButti K."/>
            <person name="Lindquist E.A."/>
            <person name="Lipzen A."/>
            <person name="Lundell T."/>
            <person name="Morin E."/>
            <person name="Murat C."/>
            <person name="Riley R."/>
            <person name="Ohm R."/>
            <person name="Sun H."/>
            <person name="Tunlid A."/>
            <person name="Henrissat B."/>
            <person name="Grigoriev I.V."/>
            <person name="Hibbett D.S."/>
            <person name="Martin F."/>
        </authorList>
    </citation>
    <scope>NUCLEOTIDE SEQUENCE [LARGE SCALE GENOMIC DNA]</scope>
    <source>
        <strain evidence="4">F 1598</strain>
    </source>
</reference>
<dbReference type="InterPro" id="IPR011009">
    <property type="entry name" value="Kinase-like_dom_sf"/>
</dbReference>
<feature type="compositionally biased region" description="Polar residues" evidence="1">
    <location>
        <begin position="192"/>
        <end position="206"/>
    </location>
</feature>
<evidence type="ECO:0000259" key="2">
    <source>
        <dbReference type="PROSITE" id="PS50011"/>
    </source>
</evidence>
<name>A0A0C3FA79_PILCF</name>
<gene>
    <name evidence="3" type="ORF">PILCRDRAFT_12657</name>
</gene>
<dbReference type="InParanoid" id="A0A0C3FA79"/>
<sequence length="215" mass="23683">MLKIAAEFQGTSYFISSIGGAVRWAVPKLYYIYEDHTSPVATSSDVYSYGSLTLPVLTGQVPYHYIKSYLQVVFELHKGLPPRHPIDETSGLEDICQHLDTTPTSARGEVTQRLYITNETFIARSRLKDELKDRASIWSGVMNSEAEKQESAELPENITPGSNRLSTAMRPCTAPVLYTPARSSHYVGPQAISRTSTSGSGMTVSITYPDELSAP</sequence>
<keyword evidence="4" id="KW-1185">Reference proteome</keyword>
<dbReference type="SUPFAM" id="SSF56112">
    <property type="entry name" value="Protein kinase-like (PK-like)"/>
    <property type="match status" value="1"/>
</dbReference>
<reference evidence="3 4" key="1">
    <citation type="submission" date="2014-04" db="EMBL/GenBank/DDBJ databases">
        <authorList>
            <consortium name="DOE Joint Genome Institute"/>
            <person name="Kuo A."/>
            <person name="Tarkka M."/>
            <person name="Buscot F."/>
            <person name="Kohler A."/>
            <person name="Nagy L.G."/>
            <person name="Floudas D."/>
            <person name="Copeland A."/>
            <person name="Barry K.W."/>
            <person name="Cichocki N."/>
            <person name="Veneault-Fourrey C."/>
            <person name="LaButti K."/>
            <person name="Lindquist E.A."/>
            <person name="Lipzen A."/>
            <person name="Lundell T."/>
            <person name="Morin E."/>
            <person name="Murat C."/>
            <person name="Sun H."/>
            <person name="Tunlid A."/>
            <person name="Henrissat B."/>
            <person name="Grigoriev I.V."/>
            <person name="Hibbett D.S."/>
            <person name="Martin F."/>
            <person name="Nordberg H.P."/>
            <person name="Cantor M.N."/>
            <person name="Hua S.X."/>
        </authorList>
    </citation>
    <scope>NUCLEOTIDE SEQUENCE [LARGE SCALE GENOMIC DNA]</scope>
    <source>
        <strain evidence="3 4">F 1598</strain>
    </source>
</reference>
<protein>
    <recommendedName>
        <fullName evidence="2">Protein kinase domain-containing protein</fullName>
    </recommendedName>
</protein>
<evidence type="ECO:0000313" key="3">
    <source>
        <dbReference type="EMBL" id="KIM76606.1"/>
    </source>
</evidence>
<organism evidence="3 4">
    <name type="scientific">Piloderma croceum (strain F 1598)</name>
    <dbReference type="NCBI Taxonomy" id="765440"/>
    <lineage>
        <taxon>Eukaryota</taxon>
        <taxon>Fungi</taxon>
        <taxon>Dikarya</taxon>
        <taxon>Basidiomycota</taxon>
        <taxon>Agaricomycotina</taxon>
        <taxon>Agaricomycetes</taxon>
        <taxon>Agaricomycetidae</taxon>
        <taxon>Atheliales</taxon>
        <taxon>Atheliaceae</taxon>
        <taxon>Piloderma</taxon>
    </lineage>
</organism>